<accession>A0ABU6SI35</accession>
<dbReference type="PANTHER" id="PTHR31900:SF34">
    <property type="entry name" value="EMB|CAB62440.1-RELATED"/>
    <property type="match status" value="1"/>
</dbReference>
<dbReference type="EMBL" id="JASCZI010060727">
    <property type="protein sequence ID" value="MED6135598.1"/>
    <property type="molecule type" value="Genomic_DNA"/>
</dbReference>
<proteinExistence type="predicted"/>
<dbReference type="InterPro" id="IPR006566">
    <property type="entry name" value="FBD"/>
</dbReference>
<evidence type="ECO:0000313" key="3">
    <source>
        <dbReference type="Proteomes" id="UP001341840"/>
    </source>
</evidence>
<gene>
    <name evidence="2" type="ORF">PIB30_048054</name>
</gene>
<dbReference type="SMART" id="SM00579">
    <property type="entry name" value="FBD"/>
    <property type="match status" value="1"/>
</dbReference>
<organism evidence="2 3">
    <name type="scientific">Stylosanthes scabra</name>
    <dbReference type="NCBI Taxonomy" id="79078"/>
    <lineage>
        <taxon>Eukaryota</taxon>
        <taxon>Viridiplantae</taxon>
        <taxon>Streptophyta</taxon>
        <taxon>Embryophyta</taxon>
        <taxon>Tracheophyta</taxon>
        <taxon>Spermatophyta</taxon>
        <taxon>Magnoliopsida</taxon>
        <taxon>eudicotyledons</taxon>
        <taxon>Gunneridae</taxon>
        <taxon>Pentapetalae</taxon>
        <taxon>rosids</taxon>
        <taxon>fabids</taxon>
        <taxon>Fabales</taxon>
        <taxon>Fabaceae</taxon>
        <taxon>Papilionoideae</taxon>
        <taxon>50 kb inversion clade</taxon>
        <taxon>dalbergioids sensu lato</taxon>
        <taxon>Dalbergieae</taxon>
        <taxon>Pterocarpus clade</taxon>
        <taxon>Stylosanthes</taxon>
    </lineage>
</organism>
<dbReference type="InterPro" id="IPR050232">
    <property type="entry name" value="FBL13/AtMIF1-like"/>
</dbReference>
<name>A0ABU6SI35_9FABA</name>
<dbReference type="InterPro" id="IPR001810">
    <property type="entry name" value="F-box_dom"/>
</dbReference>
<sequence>MAVATSGIDRTSALPDAILLHILSFLHSKTVVATSILSRRWRKLWHSAPAVDLDDSLFHGKRELFVRFAYAVILRGGLTHPILKFRLKSQKYSYAQCDLNLWVNAAVQRKVETFDLSPCINSGLKLPIEILTCETLIVLKLANITVDRIVTVQLPALKTLYMYGVGFAKPEYLDNILSGCPNIHHLQIYSLSLCLRSYNVVRTFCNLIYMNLSLYDFKWRLILALLNSCPMLQNLVIRKENSGTRELDLQHRLFPVPGCLSSHLRYCTLQNFYGSEVDIQFAIYIMQNASVLKRMTICCPGASSDADKLRLLKRICKIPRTSKTCELLFE</sequence>
<reference evidence="2 3" key="1">
    <citation type="journal article" date="2023" name="Plants (Basel)">
        <title>Bridging the Gap: Combining Genomics and Transcriptomics Approaches to Understand Stylosanthes scabra, an Orphan Legume from the Brazilian Caatinga.</title>
        <authorList>
            <person name="Ferreira-Neto J.R.C."/>
            <person name="da Silva M.D."/>
            <person name="Binneck E."/>
            <person name="de Melo N.F."/>
            <person name="da Silva R.H."/>
            <person name="de Melo A.L.T.M."/>
            <person name="Pandolfi V."/>
            <person name="Bustamante F.O."/>
            <person name="Brasileiro-Vidal A.C."/>
            <person name="Benko-Iseppon A.M."/>
        </authorList>
    </citation>
    <scope>NUCLEOTIDE SEQUENCE [LARGE SCALE GENOMIC DNA]</scope>
    <source>
        <tissue evidence="2">Leaves</tissue>
    </source>
</reference>
<dbReference type="InterPro" id="IPR032675">
    <property type="entry name" value="LRR_dom_sf"/>
</dbReference>
<dbReference type="Pfam" id="PF00646">
    <property type="entry name" value="F-box"/>
    <property type="match status" value="1"/>
</dbReference>
<comment type="caution">
    <text evidence="2">The sequence shown here is derived from an EMBL/GenBank/DDBJ whole genome shotgun (WGS) entry which is preliminary data.</text>
</comment>
<dbReference type="SUPFAM" id="SSF81383">
    <property type="entry name" value="F-box domain"/>
    <property type="match status" value="1"/>
</dbReference>
<dbReference type="Pfam" id="PF08387">
    <property type="entry name" value="FBD"/>
    <property type="match status" value="1"/>
</dbReference>
<dbReference type="SUPFAM" id="SSF52047">
    <property type="entry name" value="RNI-like"/>
    <property type="match status" value="1"/>
</dbReference>
<evidence type="ECO:0000259" key="1">
    <source>
        <dbReference type="PROSITE" id="PS50181"/>
    </source>
</evidence>
<dbReference type="CDD" id="cd22160">
    <property type="entry name" value="F-box_AtFBL13-like"/>
    <property type="match status" value="1"/>
</dbReference>
<protein>
    <recommendedName>
        <fullName evidence="1">F-box domain-containing protein</fullName>
    </recommendedName>
</protein>
<dbReference type="Proteomes" id="UP001341840">
    <property type="component" value="Unassembled WGS sequence"/>
</dbReference>
<dbReference type="PANTHER" id="PTHR31900">
    <property type="entry name" value="F-BOX/RNI SUPERFAMILY PROTEIN-RELATED"/>
    <property type="match status" value="1"/>
</dbReference>
<dbReference type="InterPro" id="IPR036047">
    <property type="entry name" value="F-box-like_dom_sf"/>
</dbReference>
<dbReference type="Gene3D" id="1.20.1280.50">
    <property type="match status" value="1"/>
</dbReference>
<feature type="domain" description="F-box" evidence="1">
    <location>
        <begin position="8"/>
        <end position="61"/>
    </location>
</feature>
<evidence type="ECO:0000313" key="2">
    <source>
        <dbReference type="EMBL" id="MED6135598.1"/>
    </source>
</evidence>
<dbReference type="Gene3D" id="3.80.10.10">
    <property type="entry name" value="Ribonuclease Inhibitor"/>
    <property type="match status" value="1"/>
</dbReference>
<dbReference type="PROSITE" id="PS50181">
    <property type="entry name" value="FBOX"/>
    <property type="match status" value="1"/>
</dbReference>
<dbReference type="InterPro" id="IPR055411">
    <property type="entry name" value="LRR_FXL15/At3g58940/PEG3-like"/>
</dbReference>
<keyword evidence="3" id="KW-1185">Reference proteome</keyword>
<dbReference type="InterPro" id="IPR053781">
    <property type="entry name" value="F-box_AtFBL13-like"/>
</dbReference>
<dbReference type="Pfam" id="PF24758">
    <property type="entry name" value="LRR_At5g56370"/>
    <property type="match status" value="1"/>
</dbReference>